<evidence type="ECO:0000313" key="2">
    <source>
        <dbReference type="Proteomes" id="UP000247233"/>
    </source>
</evidence>
<dbReference type="PANTHER" id="PTHR12350">
    <property type="entry name" value="HISTONE-LYSINE N-METHYLTRANSFERASE-RELATED"/>
    <property type="match status" value="1"/>
</dbReference>
<sequence length="156" mass="17400">PTHPNLIHIHHSPIPFTSGAFSLTSLPAGSLLCKIDTPTPSKKAYTSVQTGRDSHIELNSDLVYCNHSCAPTVNFDMDRMEVRVVEGRDLKVGDPLTFFYPSTEWVMDQPFECTCGVGERCKGWITGAKGMGRDGLEGYWVNGHIEEMLREEEERA</sequence>
<dbReference type="RefSeq" id="XP_025396009.1">
    <property type="nucleotide sequence ID" value="XM_025539619.1"/>
</dbReference>
<reference evidence="1 2" key="1">
    <citation type="submission" date="2016-12" db="EMBL/GenBank/DDBJ databases">
        <title>The genomes of Aspergillus section Nigri reveals drivers in fungal speciation.</title>
        <authorList>
            <consortium name="DOE Joint Genome Institute"/>
            <person name="Vesth T.C."/>
            <person name="Nybo J."/>
            <person name="Theobald S."/>
            <person name="Brandl J."/>
            <person name="Frisvad J.C."/>
            <person name="Nielsen K.F."/>
            <person name="Lyhne E.K."/>
            <person name="Kogle M.E."/>
            <person name="Kuo A."/>
            <person name="Riley R."/>
            <person name="Clum A."/>
            <person name="Nolan M."/>
            <person name="Lipzen A."/>
            <person name="Salamov A."/>
            <person name="Henrissat B."/>
            <person name="Wiebenga A."/>
            <person name="De Vries R.P."/>
            <person name="Grigoriev I.V."/>
            <person name="Mortensen U.H."/>
            <person name="Andersen M.R."/>
            <person name="Baker S.E."/>
        </authorList>
    </citation>
    <scope>NUCLEOTIDE SEQUENCE [LARGE SCALE GENOMIC DNA]</scope>
    <source>
        <strain evidence="1 2">CBS 117.55</strain>
    </source>
</reference>
<dbReference type="VEuPathDB" id="FungiDB:BO70DRAFT_298882"/>
<gene>
    <name evidence="1" type="ORF">BO70DRAFT_298882</name>
</gene>
<accession>A0A317VCV5</accession>
<dbReference type="Gene3D" id="2.170.270.10">
    <property type="entry name" value="SET domain"/>
    <property type="match status" value="1"/>
</dbReference>
<dbReference type="STRING" id="1448321.A0A317VCV5"/>
<evidence type="ECO:0000313" key="1">
    <source>
        <dbReference type="EMBL" id="PWY70907.1"/>
    </source>
</evidence>
<organism evidence="1 2">
    <name type="scientific">Aspergillus heteromorphus CBS 117.55</name>
    <dbReference type="NCBI Taxonomy" id="1448321"/>
    <lineage>
        <taxon>Eukaryota</taxon>
        <taxon>Fungi</taxon>
        <taxon>Dikarya</taxon>
        <taxon>Ascomycota</taxon>
        <taxon>Pezizomycotina</taxon>
        <taxon>Eurotiomycetes</taxon>
        <taxon>Eurotiomycetidae</taxon>
        <taxon>Eurotiales</taxon>
        <taxon>Aspergillaceae</taxon>
        <taxon>Aspergillus</taxon>
        <taxon>Aspergillus subgen. Circumdati</taxon>
    </lineage>
</organism>
<dbReference type="OrthoDB" id="5984008at2759"/>
<comment type="caution">
    <text evidence="1">The sequence shown here is derived from an EMBL/GenBank/DDBJ whole genome shotgun (WGS) entry which is preliminary data.</text>
</comment>
<protein>
    <recommendedName>
        <fullName evidence="3">SET domain-containing protein</fullName>
    </recommendedName>
</protein>
<dbReference type="InterPro" id="IPR053201">
    <property type="entry name" value="Flavunoidine_N-MTase"/>
</dbReference>
<dbReference type="InterPro" id="IPR046341">
    <property type="entry name" value="SET_dom_sf"/>
</dbReference>
<feature type="non-terminal residue" evidence="1">
    <location>
        <position position="1"/>
    </location>
</feature>
<keyword evidence="2" id="KW-1185">Reference proteome</keyword>
<dbReference type="SUPFAM" id="SSF82199">
    <property type="entry name" value="SET domain"/>
    <property type="match status" value="1"/>
</dbReference>
<dbReference type="AlphaFoldDB" id="A0A317VCV5"/>
<name>A0A317VCV5_9EURO</name>
<dbReference type="Proteomes" id="UP000247233">
    <property type="component" value="Unassembled WGS sequence"/>
</dbReference>
<dbReference type="GeneID" id="37061856"/>
<dbReference type="PANTHER" id="PTHR12350:SF19">
    <property type="entry name" value="SET DOMAIN-CONTAINING PROTEIN"/>
    <property type="match status" value="1"/>
</dbReference>
<evidence type="ECO:0008006" key="3">
    <source>
        <dbReference type="Google" id="ProtNLM"/>
    </source>
</evidence>
<dbReference type="EMBL" id="MSFL01000029">
    <property type="protein sequence ID" value="PWY70907.1"/>
    <property type="molecule type" value="Genomic_DNA"/>
</dbReference>
<proteinExistence type="predicted"/>